<protein>
    <submittedName>
        <fullName evidence="2">Uncharacterized protein</fullName>
    </submittedName>
</protein>
<dbReference type="Proteomes" id="UP001212152">
    <property type="component" value="Unassembled WGS sequence"/>
</dbReference>
<dbReference type="AlphaFoldDB" id="A0AAD5XKM3"/>
<proteinExistence type="predicted"/>
<feature type="compositionally biased region" description="Basic and acidic residues" evidence="1">
    <location>
        <begin position="438"/>
        <end position="465"/>
    </location>
</feature>
<feature type="compositionally biased region" description="Basic and acidic residues" evidence="1">
    <location>
        <begin position="255"/>
        <end position="266"/>
    </location>
</feature>
<sequence>MDRSWGATPPPQAASKQWGASPPTTSLAPALPTASPPDDLKGRLGPAVIGAGWAVPPLHKKPSTGFRAAEPNASDRPHSGWGPAPASEPAGGGGSWSSRTAPAPNSRRRPSELAQMDDQGVQPLAQNRMTTAPRVPASRGFENSSWRSASGDLGKTSAGDARGPANGNWTDAQPQRAVSSGGWEVPGAPASNGSGTWDSTASASSRGWPDAGQGSGSDRNNQRSGVWAEPRPVVSAQGNGWGAPPPLPENRNQSQHREFARARDDISWNSTPGWAPTQEVYSRWGNSTAPLTADRTSWHAESAPPQWSTGDGWQPNHMDSMRRPYHDERDSRPTTRVRDAFAPNFVDDITPEVVSLSALKSDRGFADEFVPSSVISLNELMSDESIAGSSKTRSSDQSRHGEHQQRAIRKTKSSQVLRDSFDRDGSSASRSVTMGRAAGREARGLNHEMKGVRQGRDQLRGERSHGSLRGMPSYID</sequence>
<evidence type="ECO:0000313" key="2">
    <source>
        <dbReference type="EMBL" id="KAJ3174565.1"/>
    </source>
</evidence>
<gene>
    <name evidence="2" type="ORF">HDU87_007047</name>
</gene>
<reference evidence="2" key="1">
    <citation type="submission" date="2020-05" db="EMBL/GenBank/DDBJ databases">
        <title>Phylogenomic resolution of chytrid fungi.</title>
        <authorList>
            <person name="Stajich J.E."/>
            <person name="Amses K."/>
            <person name="Simmons R."/>
            <person name="Seto K."/>
            <person name="Myers J."/>
            <person name="Bonds A."/>
            <person name="Quandt C.A."/>
            <person name="Barry K."/>
            <person name="Liu P."/>
            <person name="Grigoriev I."/>
            <person name="Longcore J.E."/>
            <person name="James T.Y."/>
        </authorList>
    </citation>
    <scope>NUCLEOTIDE SEQUENCE</scope>
    <source>
        <strain evidence="2">JEL0379</strain>
    </source>
</reference>
<accession>A0AAD5XKM3</accession>
<feature type="compositionally biased region" description="Polar residues" evidence="1">
    <location>
        <begin position="191"/>
        <end position="205"/>
    </location>
</feature>
<feature type="region of interest" description="Disordered" evidence="1">
    <location>
        <begin position="380"/>
        <end position="476"/>
    </location>
</feature>
<feature type="compositionally biased region" description="Basic and acidic residues" evidence="1">
    <location>
        <begin position="393"/>
        <end position="405"/>
    </location>
</feature>
<feature type="compositionally biased region" description="Basic and acidic residues" evidence="1">
    <location>
        <begin position="319"/>
        <end position="339"/>
    </location>
</feature>
<feature type="region of interest" description="Disordered" evidence="1">
    <location>
        <begin position="1"/>
        <end position="342"/>
    </location>
</feature>
<organism evidence="2 3">
    <name type="scientific">Geranomyces variabilis</name>
    <dbReference type="NCBI Taxonomy" id="109894"/>
    <lineage>
        <taxon>Eukaryota</taxon>
        <taxon>Fungi</taxon>
        <taxon>Fungi incertae sedis</taxon>
        <taxon>Chytridiomycota</taxon>
        <taxon>Chytridiomycota incertae sedis</taxon>
        <taxon>Chytridiomycetes</taxon>
        <taxon>Spizellomycetales</taxon>
        <taxon>Powellomycetaceae</taxon>
        <taxon>Geranomyces</taxon>
    </lineage>
</organism>
<comment type="caution">
    <text evidence="2">The sequence shown here is derived from an EMBL/GenBank/DDBJ whole genome shotgun (WGS) entry which is preliminary data.</text>
</comment>
<feature type="compositionally biased region" description="Low complexity" evidence="1">
    <location>
        <begin position="21"/>
        <end position="37"/>
    </location>
</feature>
<keyword evidence="3" id="KW-1185">Reference proteome</keyword>
<feature type="compositionally biased region" description="Polar residues" evidence="1">
    <location>
        <begin position="167"/>
        <end position="178"/>
    </location>
</feature>
<feature type="compositionally biased region" description="Low complexity" evidence="1">
    <location>
        <begin position="79"/>
        <end position="89"/>
    </location>
</feature>
<dbReference type="EMBL" id="JADGJQ010000063">
    <property type="protein sequence ID" value="KAJ3174565.1"/>
    <property type="molecule type" value="Genomic_DNA"/>
</dbReference>
<evidence type="ECO:0000256" key="1">
    <source>
        <dbReference type="SAM" id="MobiDB-lite"/>
    </source>
</evidence>
<evidence type="ECO:0000313" key="3">
    <source>
        <dbReference type="Proteomes" id="UP001212152"/>
    </source>
</evidence>
<name>A0AAD5XKM3_9FUNG</name>